<keyword evidence="3 6" id="KW-1133">Transmembrane helix</keyword>
<dbReference type="OMA" id="TIVAGWE"/>
<dbReference type="PANTHER" id="PTHR11132">
    <property type="entry name" value="SOLUTE CARRIER FAMILY 35"/>
    <property type="match status" value="1"/>
</dbReference>
<evidence type="ECO:0000256" key="1">
    <source>
        <dbReference type="ARBA" id="ARBA00004141"/>
    </source>
</evidence>
<dbReference type="GO" id="GO:0005794">
    <property type="term" value="C:Golgi apparatus"/>
    <property type="evidence" value="ECO:0000318"/>
    <property type="project" value="GO_Central"/>
</dbReference>
<feature type="transmembrane region" description="Helical" evidence="6">
    <location>
        <begin position="181"/>
        <end position="200"/>
    </location>
</feature>
<feature type="domain" description="Sugar phosphate transporter" evidence="7">
    <location>
        <begin position="70"/>
        <end position="352"/>
    </location>
</feature>
<evidence type="ECO:0000313" key="8">
    <source>
        <dbReference type="EMBL" id="GAQ86442.1"/>
    </source>
</evidence>
<keyword evidence="2 6" id="KW-0812">Transmembrane</keyword>
<evidence type="ECO:0000256" key="5">
    <source>
        <dbReference type="SAM" id="MobiDB-lite"/>
    </source>
</evidence>
<evidence type="ECO:0000259" key="7">
    <source>
        <dbReference type="Pfam" id="PF03151"/>
    </source>
</evidence>
<evidence type="ECO:0000256" key="4">
    <source>
        <dbReference type="ARBA" id="ARBA00023136"/>
    </source>
</evidence>
<feature type="transmembrane region" description="Helical" evidence="6">
    <location>
        <begin position="335"/>
        <end position="355"/>
    </location>
</feature>
<evidence type="ECO:0000313" key="9">
    <source>
        <dbReference type="Proteomes" id="UP000054558"/>
    </source>
</evidence>
<proteinExistence type="predicted"/>
<feature type="compositionally biased region" description="Basic and acidic residues" evidence="5">
    <location>
        <begin position="454"/>
        <end position="466"/>
    </location>
</feature>
<feature type="region of interest" description="Disordered" evidence="5">
    <location>
        <begin position="454"/>
        <end position="490"/>
    </location>
</feature>
<feature type="transmembrane region" description="Helical" evidence="6">
    <location>
        <begin position="99"/>
        <end position="119"/>
    </location>
</feature>
<dbReference type="GO" id="GO:0015297">
    <property type="term" value="F:antiporter activity"/>
    <property type="evidence" value="ECO:0000318"/>
    <property type="project" value="GO_Central"/>
</dbReference>
<protein>
    <recommendedName>
        <fullName evidence="7">Sugar phosphate transporter domain-containing protein</fullName>
    </recommendedName>
</protein>
<sequence length="490" mass="53225">MISIAFLETLSDLRQSGVMKKGFGMAHLLSSLLGPVGGWRRGKAGQEKGDHQGKHNELDRKQWISFLASIFYAAVAVAMGVINKAVIIDFQYPNTFLTLQMAASAALIYALKWTGVLWVRKFEWKTAYALAPVVFFYNANVAFALASLKTLNLPMYHVLKRITPVLILGVKSLMGNVQPPWQVSASVLTIVGGTFIAGVGDIRFDMTAYGLAFMSCVLQATYLLLVERSGGEKGMTSLELLLYNSILSLPVLVVLICVTGEVYDSVPAVFTTAATHGSYFLLNLIVSLFIGVLLNYSLFLCTLVNSALTTTVVGALKGVVATLVGFFIFRQGDFSPLNILGITINTAGGFWYTAAKYQQRRAKCKESPLPTAAISDRSSKSAQDLLPTASGSLLPLFEAARAEEPQRASMITKLRENGHVSPLIVGSRRNHESGASRFDPAEVLTPGLNIRDRGVIYAEDHRERSDNSSPRRGSGSPHKGHKRASGEELV</sequence>
<dbReference type="AlphaFoldDB" id="A0A1Y1I913"/>
<feature type="transmembrane region" description="Helical" evidence="6">
    <location>
        <begin position="307"/>
        <end position="329"/>
    </location>
</feature>
<feature type="transmembrane region" description="Helical" evidence="6">
    <location>
        <begin position="279"/>
        <end position="300"/>
    </location>
</feature>
<keyword evidence="9" id="KW-1185">Reference proteome</keyword>
<comment type="subcellular location">
    <subcellularLocation>
        <location evidence="1">Membrane</location>
        <topology evidence="1">Multi-pass membrane protein</topology>
    </subcellularLocation>
</comment>
<feature type="transmembrane region" description="Helical" evidence="6">
    <location>
        <begin position="126"/>
        <end position="146"/>
    </location>
</feature>
<gene>
    <name evidence="8" type="ORF">KFL_002890090</name>
</gene>
<dbReference type="Proteomes" id="UP000054558">
    <property type="component" value="Unassembled WGS sequence"/>
</dbReference>
<keyword evidence="4 6" id="KW-0472">Membrane</keyword>
<dbReference type="OrthoDB" id="417037at2759"/>
<name>A0A1Y1I913_KLENI</name>
<dbReference type="Pfam" id="PF03151">
    <property type="entry name" value="TPT"/>
    <property type="match status" value="1"/>
</dbReference>
<evidence type="ECO:0000256" key="3">
    <source>
        <dbReference type="ARBA" id="ARBA00022989"/>
    </source>
</evidence>
<dbReference type="EMBL" id="DF237238">
    <property type="protein sequence ID" value="GAQ86442.1"/>
    <property type="molecule type" value="Genomic_DNA"/>
</dbReference>
<feature type="transmembrane region" description="Helical" evidence="6">
    <location>
        <begin position="238"/>
        <end position="259"/>
    </location>
</feature>
<dbReference type="GO" id="GO:0055085">
    <property type="term" value="P:transmembrane transport"/>
    <property type="evidence" value="ECO:0000318"/>
    <property type="project" value="GO_Central"/>
</dbReference>
<dbReference type="GO" id="GO:0016020">
    <property type="term" value="C:membrane"/>
    <property type="evidence" value="ECO:0007669"/>
    <property type="project" value="UniProtKB-SubCell"/>
</dbReference>
<organism evidence="8 9">
    <name type="scientific">Klebsormidium nitens</name>
    <name type="common">Green alga</name>
    <name type="synonym">Ulothrix nitens</name>
    <dbReference type="NCBI Taxonomy" id="105231"/>
    <lineage>
        <taxon>Eukaryota</taxon>
        <taxon>Viridiplantae</taxon>
        <taxon>Streptophyta</taxon>
        <taxon>Klebsormidiophyceae</taxon>
        <taxon>Klebsormidiales</taxon>
        <taxon>Klebsormidiaceae</taxon>
        <taxon>Klebsormidium</taxon>
    </lineage>
</organism>
<reference evidence="8 9" key="1">
    <citation type="journal article" date="2014" name="Nat. Commun.">
        <title>Klebsormidium flaccidum genome reveals primary factors for plant terrestrial adaptation.</title>
        <authorList>
            <person name="Hori K."/>
            <person name="Maruyama F."/>
            <person name="Fujisawa T."/>
            <person name="Togashi T."/>
            <person name="Yamamoto N."/>
            <person name="Seo M."/>
            <person name="Sato S."/>
            <person name="Yamada T."/>
            <person name="Mori H."/>
            <person name="Tajima N."/>
            <person name="Moriyama T."/>
            <person name="Ikeuchi M."/>
            <person name="Watanabe M."/>
            <person name="Wada H."/>
            <person name="Kobayashi K."/>
            <person name="Saito M."/>
            <person name="Masuda T."/>
            <person name="Sasaki-Sekimoto Y."/>
            <person name="Mashiguchi K."/>
            <person name="Awai K."/>
            <person name="Shimojima M."/>
            <person name="Masuda S."/>
            <person name="Iwai M."/>
            <person name="Nobusawa T."/>
            <person name="Narise T."/>
            <person name="Kondo S."/>
            <person name="Saito H."/>
            <person name="Sato R."/>
            <person name="Murakawa M."/>
            <person name="Ihara Y."/>
            <person name="Oshima-Yamada Y."/>
            <person name="Ohtaka K."/>
            <person name="Satoh M."/>
            <person name="Sonobe K."/>
            <person name="Ishii M."/>
            <person name="Ohtani R."/>
            <person name="Kanamori-Sato M."/>
            <person name="Honoki R."/>
            <person name="Miyazaki D."/>
            <person name="Mochizuki H."/>
            <person name="Umetsu J."/>
            <person name="Higashi K."/>
            <person name="Shibata D."/>
            <person name="Kamiya Y."/>
            <person name="Sato N."/>
            <person name="Nakamura Y."/>
            <person name="Tabata S."/>
            <person name="Ida S."/>
            <person name="Kurokawa K."/>
            <person name="Ohta H."/>
        </authorList>
    </citation>
    <scope>NUCLEOTIDE SEQUENCE [LARGE SCALE GENOMIC DNA]</scope>
    <source>
        <strain evidence="8 9">NIES-2285</strain>
    </source>
</reference>
<feature type="transmembrane region" description="Helical" evidence="6">
    <location>
        <begin position="63"/>
        <end position="87"/>
    </location>
</feature>
<evidence type="ECO:0000256" key="2">
    <source>
        <dbReference type="ARBA" id="ARBA00022692"/>
    </source>
</evidence>
<dbReference type="InterPro" id="IPR050186">
    <property type="entry name" value="TPT_transporter"/>
</dbReference>
<accession>A0A1Y1I913</accession>
<dbReference type="InterPro" id="IPR004853">
    <property type="entry name" value="Sugar_P_trans_dom"/>
</dbReference>
<evidence type="ECO:0000256" key="6">
    <source>
        <dbReference type="SAM" id="Phobius"/>
    </source>
</evidence>